<accession>A0ACB8Z4L5</accession>
<comment type="caution">
    <text evidence="1">The sequence shown here is derived from an EMBL/GenBank/DDBJ whole genome shotgun (WGS) entry which is preliminary data.</text>
</comment>
<dbReference type="Proteomes" id="UP001055879">
    <property type="component" value="Linkage Group LG11"/>
</dbReference>
<gene>
    <name evidence="1" type="ORF">L6452_32303</name>
</gene>
<proteinExistence type="predicted"/>
<sequence>MTYSVFDDEYLLLDNLLFVVRVLWLWRVGFEIRLLGVVILDAEKEESCLMWTAATVERRSIAGGWDGGQRRKGYGWVIRGRRWWLRVTTVVESSASNGCDVDDGQMEILVASNGRIVSV</sequence>
<evidence type="ECO:0000313" key="2">
    <source>
        <dbReference type="Proteomes" id="UP001055879"/>
    </source>
</evidence>
<name>A0ACB8Z4L5_ARCLA</name>
<protein>
    <submittedName>
        <fullName evidence="1">Uncharacterized protein</fullName>
    </submittedName>
</protein>
<reference evidence="2" key="1">
    <citation type="journal article" date="2022" name="Mol. Ecol. Resour.">
        <title>The genomes of chicory, endive, great burdock and yacon provide insights into Asteraceae palaeo-polyploidization history and plant inulin production.</title>
        <authorList>
            <person name="Fan W."/>
            <person name="Wang S."/>
            <person name="Wang H."/>
            <person name="Wang A."/>
            <person name="Jiang F."/>
            <person name="Liu H."/>
            <person name="Zhao H."/>
            <person name="Xu D."/>
            <person name="Zhang Y."/>
        </authorList>
    </citation>
    <scope>NUCLEOTIDE SEQUENCE [LARGE SCALE GENOMIC DNA]</scope>
    <source>
        <strain evidence="2">cv. Niubang</strain>
    </source>
</reference>
<evidence type="ECO:0000313" key="1">
    <source>
        <dbReference type="EMBL" id="KAI3692487.1"/>
    </source>
</evidence>
<organism evidence="1 2">
    <name type="scientific">Arctium lappa</name>
    <name type="common">Greater burdock</name>
    <name type="synonym">Lappa major</name>
    <dbReference type="NCBI Taxonomy" id="4217"/>
    <lineage>
        <taxon>Eukaryota</taxon>
        <taxon>Viridiplantae</taxon>
        <taxon>Streptophyta</taxon>
        <taxon>Embryophyta</taxon>
        <taxon>Tracheophyta</taxon>
        <taxon>Spermatophyta</taxon>
        <taxon>Magnoliopsida</taxon>
        <taxon>eudicotyledons</taxon>
        <taxon>Gunneridae</taxon>
        <taxon>Pentapetalae</taxon>
        <taxon>asterids</taxon>
        <taxon>campanulids</taxon>
        <taxon>Asterales</taxon>
        <taxon>Asteraceae</taxon>
        <taxon>Carduoideae</taxon>
        <taxon>Cardueae</taxon>
        <taxon>Arctiinae</taxon>
        <taxon>Arctium</taxon>
    </lineage>
</organism>
<reference evidence="1 2" key="2">
    <citation type="journal article" date="2022" name="Mol. Ecol. Resour.">
        <title>The genomes of chicory, endive, great burdock and yacon provide insights into Asteraceae paleo-polyploidization history and plant inulin production.</title>
        <authorList>
            <person name="Fan W."/>
            <person name="Wang S."/>
            <person name="Wang H."/>
            <person name="Wang A."/>
            <person name="Jiang F."/>
            <person name="Liu H."/>
            <person name="Zhao H."/>
            <person name="Xu D."/>
            <person name="Zhang Y."/>
        </authorList>
    </citation>
    <scope>NUCLEOTIDE SEQUENCE [LARGE SCALE GENOMIC DNA]</scope>
    <source>
        <strain evidence="2">cv. Niubang</strain>
    </source>
</reference>
<keyword evidence="2" id="KW-1185">Reference proteome</keyword>
<dbReference type="EMBL" id="CM042057">
    <property type="protein sequence ID" value="KAI3692487.1"/>
    <property type="molecule type" value="Genomic_DNA"/>
</dbReference>